<dbReference type="EMBL" id="JANQDX010000012">
    <property type="protein sequence ID" value="KAL0915200.1"/>
    <property type="molecule type" value="Genomic_DNA"/>
</dbReference>
<dbReference type="Proteomes" id="UP001552299">
    <property type="component" value="Unassembled WGS sequence"/>
</dbReference>
<organism evidence="2 3">
    <name type="scientific">Dendrobium thyrsiflorum</name>
    <name type="common">Pinecone-like raceme dendrobium</name>
    <name type="synonym">Orchid</name>
    <dbReference type="NCBI Taxonomy" id="117978"/>
    <lineage>
        <taxon>Eukaryota</taxon>
        <taxon>Viridiplantae</taxon>
        <taxon>Streptophyta</taxon>
        <taxon>Embryophyta</taxon>
        <taxon>Tracheophyta</taxon>
        <taxon>Spermatophyta</taxon>
        <taxon>Magnoliopsida</taxon>
        <taxon>Liliopsida</taxon>
        <taxon>Asparagales</taxon>
        <taxon>Orchidaceae</taxon>
        <taxon>Epidendroideae</taxon>
        <taxon>Malaxideae</taxon>
        <taxon>Dendrobiinae</taxon>
        <taxon>Dendrobium</taxon>
    </lineage>
</organism>
<feature type="region of interest" description="Disordered" evidence="1">
    <location>
        <begin position="1"/>
        <end position="22"/>
    </location>
</feature>
<sequence>MNDGASSSRRGGGGETVVMDQGQRRSSCGFKIAQLGIEAFFFREARRKPQGILRLKSQNSKIA</sequence>
<protein>
    <submittedName>
        <fullName evidence="2">Uncharacterized protein</fullName>
    </submittedName>
</protein>
<comment type="caution">
    <text evidence="2">The sequence shown here is derived from an EMBL/GenBank/DDBJ whole genome shotgun (WGS) entry which is preliminary data.</text>
</comment>
<name>A0ABD0URL4_DENTH</name>
<reference evidence="2 3" key="1">
    <citation type="journal article" date="2024" name="Plant Biotechnol. J.">
        <title>Dendrobium thyrsiflorum genome and its molecular insights into genes involved in important horticultural traits.</title>
        <authorList>
            <person name="Chen B."/>
            <person name="Wang J.Y."/>
            <person name="Zheng P.J."/>
            <person name="Li K.L."/>
            <person name="Liang Y.M."/>
            <person name="Chen X.F."/>
            <person name="Zhang C."/>
            <person name="Zhao X."/>
            <person name="He X."/>
            <person name="Zhang G.Q."/>
            <person name="Liu Z.J."/>
            <person name="Xu Q."/>
        </authorList>
    </citation>
    <scope>NUCLEOTIDE SEQUENCE [LARGE SCALE GENOMIC DNA]</scope>
    <source>
        <strain evidence="2">GZMU011</strain>
    </source>
</reference>
<proteinExistence type="predicted"/>
<gene>
    <name evidence="2" type="ORF">M5K25_015601</name>
</gene>
<keyword evidence="3" id="KW-1185">Reference proteome</keyword>
<evidence type="ECO:0000313" key="2">
    <source>
        <dbReference type="EMBL" id="KAL0915200.1"/>
    </source>
</evidence>
<evidence type="ECO:0000313" key="3">
    <source>
        <dbReference type="Proteomes" id="UP001552299"/>
    </source>
</evidence>
<dbReference type="AlphaFoldDB" id="A0ABD0URL4"/>
<accession>A0ABD0URL4</accession>
<evidence type="ECO:0000256" key="1">
    <source>
        <dbReference type="SAM" id="MobiDB-lite"/>
    </source>
</evidence>